<dbReference type="Gene3D" id="3.40.50.150">
    <property type="entry name" value="Vaccinia Virus protein VP39"/>
    <property type="match status" value="1"/>
</dbReference>
<dbReference type="PANTHER" id="PTHR43861">
    <property type="entry name" value="TRANS-ACONITATE 2-METHYLTRANSFERASE-RELATED"/>
    <property type="match status" value="1"/>
</dbReference>
<accession>A0A0W0WXI5</accession>
<sequence length="213" mass="25234">MEKNNIVYKILAHPKIYRAFQQIVGGKKPKTYTVIEKICTDFIKTNGRKPVLLDLGCGEGKLCEWIHDVCDYHGVDYSDEYLSYARETYKNKGKFIKFDLSSHQSYTNLSNRWDIIIGIGLLHHLANEDVLKIKENFMDFNPNAIIFTIDPVLLEQQNLIAKFIVSRDRGSYVRKLHEYRELLKNYQYHLDNFCRIPYNHILFYQNIELKNYL</sequence>
<evidence type="ECO:0000313" key="4">
    <source>
        <dbReference type="EMBL" id="KTD37029.1"/>
    </source>
</evidence>
<dbReference type="InterPro" id="IPR041698">
    <property type="entry name" value="Methyltransf_25"/>
</dbReference>
<feature type="domain" description="Methyltransferase" evidence="3">
    <location>
        <begin position="53"/>
        <end position="133"/>
    </location>
</feature>
<gene>
    <name evidence="4" type="ORF">Loak_2165</name>
</gene>
<evidence type="ECO:0000259" key="3">
    <source>
        <dbReference type="Pfam" id="PF13649"/>
    </source>
</evidence>
<name>A0A0W0WXI5_9GAMM</name>
<protein>
    <submittedName>
        <fullName evidence="4">Bifunctional 3-demethylubiquinone-9 3-methyltransferase/ 2-octaprenyl-6-hydroxy phenol methylase</fullName>
    </submittedName>
</protein>
<dbReference type="CDD" id="cd02440">
    <property type="entry name" value="AdoMet_MTases"/>
    <property type="match status" value="1"/>
</dbReference>
<comment type="caution">
    <text evidence="4">The sequence shown here is derived from an EMBL/GenBank/DDBJ whole genome shotgun (WGS) entry which is preliminary data.</text>
</comment>
<organism evidence="4 5">
    <name type="scientific">Legionella oakridgensis</name>
    <dbReference type="NCBI Taxonomy" id="29423"/>
    <lineage>
        <taxon>Bacteria</taxon>
        <taxon>Pseudomonadati</taxon>
        <taxon>Pseudomonadota</taxon>
        <taxon>Gammaproteobacteria</taxon>
        <taxon>Legionellales</taxon>
        <taxon>Legionellaceae</taxon>
        <taxon>Legionella</taxon>
    </lineage>
</organism>
<reference evidence="4 5" key="1">
    <citation type="submission" date="2015-11" db="EMBL/GenBank/DDBJ databases">
        <title>Genomic analysis of 38 Legionella species identifies large and diverse effector repertoires.</title>
        <authorList>
            <person name="Burstein D."/>
            <person name="Amaro F."/>
            <person name="Zusman T."/>
            <person name="Lifshitz Z."/>
            <person name="Cohen O."/>
            <person name="Gilbert J.A."/>
            <person name="Pupko T."/>
            <person name="Shuman H.A."/>
            <person name="Segal G."/>
        </authorList>
    </citation>
    <scope>NUCLEOTIDE SEQUENCE [LARGE SCALE GENOMIC DNA]</scope>
    <source>
        <strain evidence="4 5">Oak Ridge-10</strain>
    </source>
</reference>
<evidence type="ECO:0000256" key="1">
    <source>
        <dbReference type="ARBA" id="ARBA00022603"/>
    </source>
</evidence>
<dbReference type="EMBL" id="LNYP01000031">
    <property type="protein sequence ID" value="KTD37029.1"/>
    <property type="molecule type" value="Genomic_DNA"/>
</dbReference>
<dbReference type="InterPro" id="IPR029063">
    <property type="entry name" value="SAM-dependent_MTases_sf"/>
</dbReference>
<dbReference type="AlphaFoldDB" id="A0A0W0WXI5"/>
<dbReference type="Pfam" id="PF13649">
    <property type="entry name" value="Methyltransf_25"/>
    <property type="match status" value="1"/>
</dbReference>
<evidence type="ECO:0000256" key="2">
    <source>
        <dbReference type="ARBA" id="ARBA00022679"/>
    </source>
</evidence>
<keyword evidence="2 4" id="KW-0808">Transferase</keyword>
<keyword evidence="1 4" id="KW-0489">Methyltransferase</keyword>
<proteinExistence type="predicted"/>
<dbReference type="GO" id="GO:0032259">
    <property type="term" value="P:methylation"/>
    <property type="evidence" value="ECO:0007669"/>
    <property type="project" value="UniProtKB-KW"/>
</dbReference>
<dbReference type="GO" id="GO:0008168">
    <property type="term" value="F:methyltransferase activity"/>
    <property type="evidence" value="ECO:0007669"/>
    <property type="project" value="UniProtKB-KW"/>
</dbReference>
<dbReference type="PATRIC" id="fig|29423.5.peg.2271"/>
<evidence type="ECO:0000313" key="5">
    <source>
        <dbReference type="Proteomes" id="UP000054858"/>
    </source>
</evidence>
<dbReference type="Proteomes" id="UP000054858">
    <property type="component" value="Unassembled WGS sequence"/>
</dbReference>
<dbReference type="SUPFAM" id="SSF53335">
    <property type="entry name" value="S-adenosyl-L-methionine-dependent methyltransferases"/>
    <property type="match status" value="1"/>
</dbReference>
<dbReference type="RefSeq" id="WP_025386100.1">
    <property type="nucleotide sequence ID" value="NZ_LCUA01000001.1"/>
</dbReference>
<dbReference type="PANTHER" id="PTHR43861:SF1">
    <property type="entry name" value="TRANS-ACONITATE 2-METHYLTRANSFERASE"/>
    <property type="match status" value="1"/>
</dbReference>
<keyword evidence="4" id="KW-0830">Ubiquinone</keyword>